<feature type="non-terminal residue" evidence="1">
    <location>
        <position position="41"/>
    </location>
</feature>
<proteinExistence type="predicted"/>
<keyword evidence="2" id="KW-1185">Reference proteome</keyword>
<dbReference type="AlphaFoldDB" id="A0A8X6PM14"/>
<gene>
    <name evidence="1" type="ORF">NPIL_410351</name>
</gene>
<accession>A0A8X6PM14</accession>
<organism evidence="1 2">
    <name type="scientific">Nephila pilipes</name>
    <name type="common">Giant wood spider</name>
    <name type="synonym">Nephila maculata</name>
    <dbReference type="NCBI Taxonomy" id="299642"/>
    <lineage>
        <taxon>Eukaryota</taxon>
        <taxon>Metazoa</taxon>
        <taxon>Ecdysozoa</taxon>
        <taxon>Arthropoda</taxon>
        <taxon>Chelicerata</taxon>
        <taxon>Arachnida</taxon>
        <taxon>Araneae</taxon>
        <taxon>Araneomorphae</taxon>
        <taxon>Entelegynae</taxon>
        <taxon>Araneoidea</taxon>
        <taxon>Nephilidae</taxon>
        <taxon>Nephila</taxon>
    </lineage>
</organism>
<sequence>MFQAVLKRFEQLKAKVLLSEDGYRLEGRDVNMLPKLAEIVE</sequence>
<dbReference type="EMBL" id="BMAW01118159">
    <property type="protein sequence ID" value="GFT78326.1"/>
    <property type="molecule type" value="Genomic_DNA"/>
</dbReference>
<evidence type="ECO:0000313" key="2">
    <source>
        <dbReference type="Proteomes" id="UP000887013"/>
    </source>
</evidence>
<name>A0A8X6PM14_NEPPI</name>
<comment type="caution">
    <text evidence="1">The sequence shown here is derived from an EMBL/GenBank/DDBJ whole genome shotgun (WGS) entry which is preliminary data.</text>
</comment>
<dbReference type="Proteomes" id="UP000887013">
    <property type="component" value="Unassembled WGS sequence"/>
</dbReference>
<protein>
    <submittedName>
        <fullName evidence="1">Uncharacterized protein</fullName>
    </submittedName>
</protein>
<evidence type="ECO:0000313" key="1">
    <source>
        <dbReference type="EMBL" id="GFT78326.1"/>
    </source>
</evidence>
<dbReference type="OrthoDB" id="6571233at2759"/>
<reference evidence="1" key="1">
    <citation type="submission" date="2020-08" db="EMBL/GenBank/DDBJ databases">
        <title>Multicomponent nature underlies the extraordinary mechanical properties of spider dragline silk.</title>
        <authorList>
            <person name="Kono N."/>
            <person name="Nakamura H."/>
            <person name="Mori M."/>
            <person name="Yoshida Y."/>
            <person name="Ohtoshi R."/>
            <person name="Malay A.D."/>
            <person name="Moran D.A.P."/>
            <person name="Tomita M."/>
            <person name="Numata K."/>
            <person name="Arakawa K."/>
        </authorList>
    </citation>
    <scope>NUCLEOTIDE SEQUENCE</scope>
</reference>